<dbReference type="PANTHER" id="PTHR46919:SF2">
    <property type="entry name" value="SACSIN"/>
    <property type="match status" value="1"/>
</dbReference>
<dbReference type="PANTHER" id="PTHR46919">
    <property type="entry name" value="ZINC FINGER, C3HC4 TYPE (RING FINGER) FAMILY PROTEIN"/>
    <property type="match status" value="1"/>
</dbReference>
<sequence length="239" mass="27518">MLPEEERHKAIKRLYLTWHPDKNPDCQLLATEAFTYLKNQIDELSRGKGKGKTGGSSYSGRNSNFNNFYQQWDQEARHHRDGRERFSRDNHSYNFWTHNENVPSPNKGEAKRWCRQARCDLNAAYKDIGGASTEWCLFKIHQAVEKSLIAAQLKRDGQHPTSSSISALAKKVSLYNLQLRVLPQIVENLKTLGVDAKKTQYPNYHPFPHIPNEQFKSENEMAALNKASELLSKVEAYVN</sequence>
<dbReference type="InterPro" id="IPR007842">
    <property type="entry name" value="HEPN_dom"/>
</dbReference>
<gene>
    <name evidence="2" type="ORF">VZT92_005111</name>
</gene>
<feature type="domain" description="HEPN" evidence="1">
    <location>
        <begin position="114"/>
        <end position="230"/>
    </location>
</feature>
<protein>
    <recommendedName>
        <fullName evidence="1">HEPN domain-containing protein</fullName>
    </recommendedName>
</protein>
<dbReference type="Gene3D" id="1.20.120.330">
    <property type="entry name" value="Nucleotidyltransferases domain 2"/>
    <property type="match status" value="1"/>
</dbReference>
<dbReference type="SUPFAM" id="SSF81593">
    <property type="entry name" value="Nucleotidyltransferase substrate binding subunit/domain"/>
    <property type="match status" value="1"/>
</dbReference>
<comment type="caution">
    <text evidence="2">The sequence shown here is derived from an EMBL/GenBank/DDBJ whole genome shotgun (WGS) entry which is preliminary data.</text>
</comment>
<dbReference type="Proteomes" id="UP001488805">
    <property type="component" value="Unassembled WGS sequence"/>
</dbReference>
<evidence type="ECO:0000313" key="2">
    <source>
        <dbReference type="EMBL" id="KAK9537501.1"/>
    </source>
</evidence>
<proteinExistence type="predicted"/>
<dbReference type="PROSITE" id="PS50910">
    <property type="entry name" value="HEPN"/>
    <property type="match status" value="1"/>
</dbReference>
<accession>A0AAW1FRY3</accession>
<organism evidence="2 3">
    <name type="scientific">Zoarces viviparus</name>
    <name type="common">Viviparous eelpout</name>
    <name type="synonym">Blennius viviparus</name>
    <dbReference type="NCBI Taxonomy" id="48416"/>
    <lineage>
        <taxon>Eukaryota</taxon>
        <taxon>Metazoa</taxon>
        <taxon>Chordata</taxon>
        <taxon>Craniata</taxon>
        <taxon>Vertebrata</taxon>
        <taxon>Euteleostomi</taxon>
        <taxon>Actinopterygii</taxon>
        <taxon>Neopterygii</taxon>
        <taxon>Teleostei</taxon>
        <taxon>Neoteleostei</taxon>
        <taxon>Acanthomorphata</taxon>
        <taxon>Eupercaria</taxon>
        <taxon>Perciformes</taxon>
        <taxon>Cottioidei</taxon>
        <taxon>Zoarcales</taxon>
        <taxon>Zoarcidae</taxon>
        <taxon>Zoarcinae</taxon>
        <taxon>Zoarces</taxon>
    </lineage>
</organism>
<dbReference type="Gene3D" id="1.10.287.110">
    <property type="entry name" value="DnaJ domain"/>
    <property type="match status" value="1"/>
</dbReference>
<name>A0AAW1FRY3_ZOAVI</name>
<evidence type="ECO:0000313" key="3">
    <source>
        <dbReference type="Proteomes" id="UP001488805"/>
    </source>
</evidence>
<dbReference type="EMBL" id="JBCEZU010000034">
    <property type="protein sequence ID" value="KAK9537501.1"/>
    <property type="molecule type" value="Genomic_DNA"/>
</dbReference>
<dbReference type="SUPFAM" id="SSF46565">
    <property type="entry name" value="Chaperone J-domain"/>
    <property type="match status" value="1"/>
</dbReference>
<evidence type="ECO:0000259" key="1">
    <source>
        <dbReference type="PROSITE" id="PS50910"/>
    </source>
</evidence>
<keyword evidence="3" id="KW-1185">Reference proteome</keyword>
<dbReference type="InterPro" id="IPR036869">
    <property type="entry name" value="J_dom_sf"/>
</dbReference>
<dbReference type="SMART" id="SM00748">
    <property type="entry name" value="HEPN"/>
    <property type="match status" value="1"/>
</dbReference>
<dbReference type="AlphaFoldDB" id="A0AAW1FRY3"/>
<dbReference type="Pfam" id="PF05168">
    <property type="entry name" value="HEPN"/>
    <property type="match status" value="1"/>
</dbReference>
<reference evidence="2 3" key="1">
    <citation type="journal article" date="2024" name="Genome Biol. Evol.">
        <title>Chromosome-level genome assembly of the viviparous eelpout Zoarces viviparus.</title>
        <authorList>
            <person name="Fuhrmann N."/>
            <person name="Brasseur M.V."/>
            <person name="Bakowski C.E."/>
            <person name="Podsiadlowski L."/>
            <person name="Prost S."/>
            <person name="Krehenwinkel H."/>
            <person name="Mayer C."/>
        </authorList>
    </citation>
    <scope>NUCLEOTIDE SEQUENCE [LARGE SCALE GENOMIC DNA]</scope>
    <source>
        <strain evidence="2">NO-MEL_2022_Ind0_liver</strain>
    </source>
</reference>